<feature type="transmembrane region" description="Helical" evidence="23">
    <location>
        <begin position="892"/>
        <end position="912"/>
    </location>
</feature>
<proteinExistence type="inferred from homology"/>
<evidence type="ECO:0000256" key="8">
    <source>
        <dbReference type="ARBA" id="ARBA00022723"/>
    </source>
</evidence>
<dbReference type="InterPro" id="IPR000387">
    <property type="entry name" value="Tyr_Pase_dom"/>
</dbReference>
<keyword evidence="12" id="KW-0106">Calcium</keyword>
<feature type="domain" description="Tyrosine specific protein phosphatases" evidence="25">
    <location>
        <begin position="1798"/>
        <end position="1857"/>
    </location>
</feature>
<dbReference type="EMBL" id="JAUPFM010000015">
    <property type="protein sequence ID" value="KAK2828748.1"/>
    <property type="molecule type" value="Genomic_DNA"/>
</dbReference>
<feature type="compositionally biased region" description="Low complexity" evidence="22">
    <location>
        <begin position="1639"/>
        <end position="1649"/>
    </location>
</feature>
<dbReference type="FunFam" id="1.20.1420.30:FF:000003">
    <property type="entry name" value="sodium/calcium exchanger 1 isoform X1"/>
    <property type="match status" value="1"/>
</dbReference>
<evidence type="ECO:0000313" key="26">
    <source>
        <dbReference type="EMBL" id="KAK2828748.1"/>
    </source>
</evidence>
<evidence type="ECO:0000256" key="4">
    <source>
        <dbReference type="ARBA" id="ARBA00022449"/>
    </source>
</evidence>
<keyword evidence="13" id="KW-0112">Calmodulin-binding</keyword>
<dbReference type="InterPro" id="IPR051171">
    <property type="entry name" value="CaCA"/>
</dbReference>
<dbReference type="GO" id="GO:0098703">
    <property type="term" value="P:calcium ion import across plasma membrane"/>
    <property type="evidence" value="ECO:0007669"/>
    <property type="project" value="TreeGrafter"/>
</dbReference>
<dbReference type="PROSITE" id="PS00383">
    <property type="entry name" value="TYR_PHOSPHATASE_1"/>
    <property type="match status" value="1"/>
</dbReference>
<evidence type="ECO:0000256" key="12">
    <source>
        <dbReference type="ARBA" id="ARBA00022837"/>
    </source>
</evidence>
<evidence type="ECO:0008006" key="28">
    <source>
        <dbReference type="Google" id="ProtNLM"/>
    </source>
</evidence>
<dbReference type="GO" id="GO:0004721">
    <property type="term" value="F:phosphoprotein phosphatase activity"/>
    <property type="evidence" value="ECO:0007669"/>
    <property type="project" value="UniProtKB-KW"/>
</dbReference>
<dbReference type="Pfam" id="PF00782">
    <property type="entry name" value="DSPc"/>
    <property type="match status" value="1"/>
</dbReference>
<feature type="transmembrane region" description="Helical" evidence="23">
    <location>
        <begin position="278"/>
        <end position="297"/>
    </location>
</feature>
<dbReference type="Gene3D" id="3.40.250.10">
    <property type="entry name" value="Rhodanese-like domain"/>
    <property type="match status" value="1"/>
</dbReference>
<feature type="compositionally biased region" description="Pro residues" evidence="22">
    <location>
        <begin position="1650"/>
        <end position="1664"/>
    </location>
</feature>
<evidence type="ECO:0000256" key="2">
    <source>
        <dbReference type="ARBA" id="ARBA00007489"/>
    </source>
</evidence>
<dbReference type="InterPro" id="IPR004836">
    <property type="entry name" value="Na_Ca_Ex"/>
</dbReference>
<dbReference type="FunFam" id="1.20.1420.30:FF:000001">
    <property type="entry name" value="sodium/calcium exchanger 1 isoform X1"/>
    <property type="match status" value="1"/>
</dbReference>
<keyword evidence="10" id="KW-0677">Repeat</keyword>
<dbReference type="PANTHER" id="PTHR11878:SF73">
    <property type="entry name" value="NCX4A"/>
    <property type="match status" value="1"/>
</dbReference>
<dbReference type="SMART" id="SM00237">
    <property type="entry name" value="Calx_beta"/>
    <property type="match status" value="2"/>
</dbReference>
<comment type="catalytic activity">
    <reaction evidence="21">
        <text>Ca(2+)(in) + 3 Na(+)(out) = Ca(2+)(out) + 3 Na(+)(in)</text>
        <dbReference type="Rhea" id="RHEA:69955"/>
        <dbReference type="ChEBI" id="CHEBI:29101"/>
        <dbReference type="ChEBI" id="CHEBI:29108"/>
    </reaction>
</comment>
<evidence type="ECO:0000256" key="10">
    <source>
        <dbReference type="ARBA" id="ARBA00022737"/>
    </source>
</evidence>
<evidence type="ECO:0000259" key="25">
    <source>
        <dbReference type="PROSITE" id="PS50056"/>
    </source>
</evidence>
<dbReference type="PROSITE" id="PS50056">
    <property type="entry name" value="TYR_PHOSPHATASE_2"/>
    <property type="match status" value="1"/>
</dbReference>
<dbReference type="InterPro" id="IPR029021">
    <property type="entry name" value="Prot-tyrosine_phosphatase-like"/>
</dbReference>
<keyword evidence="5" id="KW-1003">Cell membrane</keyword>
<keyword evidence="20" id="KW-0739">Sodium transport</keyword>
<feature type="transmembrane region" description="Helical" evidence="23">
    <location>
        <begin position="249"/>
        <end position="272"/>
    </location>
</feature>
<evidence type="ECO:0000256" key="19">
    <source>
        <dbReference type="ARBA" id="ARBA00023180"/>
    </source>
</evidence>
<dbReference type="PANTHER" id="PTHR11878">
    <property type="entry name" value="SODIUM/CALCIUM EXCHANGER"/>
    <property type="match status" value="1"/>
</dbReference>
<keyword evidence="4" id="KW-0050">Antiport</keyword>
<feature type="domain" description="Tyrosine-protein phosphatase" evidence="24">
    <location>
        <begin position="1736"/>
        <end position="1878"/>
    </location>
</feature>
<dbReference type="InterPro" id="IPR004837">
    <property type="entry name" value="NaCa_Exmemb"/>
</dbReference>
<keyword evidence="15 23" id="KW-1133">Transmembrane helix</keyword>
<evidence type="ECO:0000256" key="5">
    <source>
        <dbReference type="ARBA" id="ARBA00022475"/>
    </source>
</evidence>
<keyword evidence="27" id="KW-1185">Reference proteome</keyword>
<evidence type="ECO:0000259" key="24">
    <source>
        <dbReference type="PROSITE" id="PS50054"/>
    </source>
</evidence>
<evidence type="ECO:0000256" key="14">
    <source>
        <dbReference type="ARBA" id="ARBA00022912"/>
    </source>
</evidence>
<dbReference type="FunFam" id="3.90.190.10:FF:000028">
    <property type="entry name" value="Dual specificity phosphatase 10"/>
    <property type="match status" value="1"/>
</dbReference>
<keyword evidence="9" id="KW-0732">Signal</keyword>
<evidence type="ECO:0000256" key="9">
    <source>
        <dbReference type="ARBA" id="ARBA00022729"/>
    </source>
</evidence>
<gene>
    <name evidence="26" type="ORF">Q5P01_019782</name>
</gene>
<accession>A0AA88SCA3</accession>
<keyword evidence="19" id="KW-0325">Glycoprotein</keyword>
<feature type="transmembrane region" description="Helical" evidence="23">
    <location>
        <begin position="124"/>
        <end position="142"/>
    </location>
</feature>
<evidence type="ECO:0000256" key="11">
    <source>
        <dbReference type="ARBA" id="ARBA00022801"/>
    </source>
</evidence>
<name>A0AA88SCA3_CHASR</name>
<dbReference type="GO" id="GO:0098794">
    <property type="term" value="C:postsynapse"/>
    <property type="evidence" value="ECO:0007669"/>
    <property type="project" value="TreeGrafter"/>
</dbReference>
<dbReference type="InterPro" id="IPR016130">
    <property type="entry name" value="Tyr_Pase_AS"/>
</dbReference>
<feature type="region of interest" description="Disordered" evidence="22">
    <location>
        <begin position="1084"/>
        <end position="1120"/>
    </location>
</feature>
<dbReference type="SMART" id="SM00195">
    <property type="entry name" value="DSPc"/>
    <property type="match status" value="1"/>
</dbReference>
<dbReference type="InterPro" id="IPR032452">
    <property type="entry name" value="Na_Ca_Ex_C-exten"/>
</dbReference>
<feature type="transmembrane region" description="Helical" evidence="23">
    <location>
        <begin position="964"/>
        <end position="985"/>
    </location>
</feature>
<dbReference type="Proteomes" id="UP001187415">
    <property type="component" value="Unassembled WGS sequence"/>
</dbReference>
<feature type="transmembrane region" description="Helical" evidence="23">
    <location>
        <begin position="815"/>
        <end position="834"/>
    </location>
</feature>
<dbReference type="GO" id="GO:0005432">
    <property type="term" value="F:calcium:sodium antiporter activity"/>
    <property type="evidence" value="ECO:0007669"/>
    <property type="project" value="InterPro"/>
</dbReference>
<evidence type="ECO:0000256" key="23">
    <source>
        <dbReference type="SAM" id="Phobius"/>
    </source>
</evidence>
<evidence type="ECO:0000256" key="21">
    <source>
        <dbReference type="ARBA" id="ARBA00033667"/>
    </source>
</evidence>
<organism evidence="26 27">
    <name type="scientific">Channa striata</name>
    <name type="common">Snakehead murrel</name>
    <name type="synonym">Ophicephalus striatus</name>
    <dbReference type="NCBI Taxonomy" id="64152"/>
    <lineage>
        <taxon>Eukaryota</taxon>
        <taxon>Metazoa</taxon>
        <taxon>Chordata</taxon>
        <taxon>Craniata</taxon>
        <taxon>Vertebrata</taxon>
        <taxon>Euteleostomi</taxon>
        <taxon>Actinopterygii</taxon>
        <taxon>Neopterygii</taxon>
        <taxon>Teleostei</taxon>
        <taxon>Neoteleostei</taxon>
        <taxon>Acanthomorphata</taxon>
        <taxon>Anabantaria</taxon>
        <taxon>Anabantiformes</taxon>
        <taxon>Channoidei</taxon>
        <taxon>Channidae</taxon>
        <taxon>Channa</taxon>
    </lineage>
</organism>
<keyword evidence="17" id="KW-0406">Ion transport</keyword>
<dbReference type="InterPro" id="IPR020422">
    <property type="entry name" value="TYR_PHOSPHATASE_DUAL_dom"/>
</dbReference>
<dbReference type="GO" id="GO:0030424">
    <property type="term" value="C:axon"/>
    <property type="evidence" value="ECO:0007669"/>
    <property type="project" value="TreeGrafter"/>
</dbReference>
<keyword evidence="11" id="KW-0378">Hydrolase</keyword>
<dbReference type="Pfam" id="PF16494">
    <property type="entry name" value="Na_Ca_ex_C"/>
    <property type="match status" value="1"/>
</dbReference>
<comment type="caution">
    <text evidence="26">The sequence shown here is derived from an EMBL/GenBank/DDBJ whole genome shotgun (WGS) entry which is preliminary data.</text>
</comment>
<evidence type="ECO:0000256" key="15">
    <source>
        <dbReference type="ARBA" id="ARBA00022989"/>
    </source>
</evidence>
<feature type="transmembrane region" description="Helical" evidence="23">
    <location>
        <begin position="924"/>
        <end position="944"/>
    </location>
</feature>
<dbReference type="GO" id="GO:0007154">
    <property type="term" value="P:cell communication"/>
    <property type="evidence" value="ECO:0007669"/>
    <property type="project" value="InterPro"/>
</dbReference>
<protein>
    <recommendedName>
        <fullName evidence="28">Sodium/calcium exchanger 1-like</fullName>
    </recommendedName>
</protein>
<dbReference type="InterPro" id="IPR000340">
    <property type="entry name" value="Dual-sp_phosphatase_cat-dom"/>
</dbReference>
<evidence type="ECO:0000256" key="6">
    <source>
        <dbReference type="ARBA" id="ARBA00022568"/>
    </source>
</evidence>
<dbReference type="GO" id="GO:0046872">
    <property type="term" value="F:metal ion binding"/>
    <property type="evidence" value="ECO:0007669"/>
    <property type="project" value="UniProtKB-KW"/>
</dbReference>
<evidence type="ECO:0000256" key="16">
    <source>
        <dbReference type="ARBA" id="ARBA00023053"/>
    </source>
</evidence>
<dbReference type="NCBIfam" id="TIGR00845">
    <property type="entry name" value="caca"/>
    <property type="match status" value="1"/>
</dbReference>
<dbReference type="Pfam" id="PF03160">
    <property type="entry name" value="Calx-beta"/>
    <property type="match status" value="2"/>
</dbReference>
<keyword evidence="3" id="KW-0813">Transport</keyword>
<dbReference type="InterPro" id="IPR044880">
    <property type="entry name" value="NCX_ion-bd_dom_sf"/>
</dbReference>
<dbReference type="GO" id="GO:0005516">
    <property type="term" value="F:calmodulin binding"/>
    <property type="evidence" value="ECO:0007669"/>
    <property type="project" value="UniProtKB-KW"/>
</dbReference>
<evidence type="ECO:0000256" key="17">
    <source>
        <dbReference type="ARBA" id="ARBA00023065"/>
    </source>
</evidence>
<comment type="subcellular location">
    <subcellularLocation>
        <location evidence="1">Cell membrane</location>
        <topology evidence="1">Multi-pass membrane protein</topology>
    </subcellularLocation>
</comment>
<feature type="region of interest" description="Disordered" evidence="22">
    <location>
        <begin position="996"/>
        <end position="1015"/>
    </location>
</feature>
<keyword evidence="8" id="KW-0479">Metal-binding</keyword>
<evidence type="ECO:0000256" key="3">
    <source>
        <dbReference type="ARBA" id="ARBA00022448"/>
    </source>
</evidence>
<dbReference type="SUPFAM" id="SSF141072">
    <property type="entry name" value="CalX-like"/>
    <property type="match status" value="2"/>
</dbReference>
<dbReference type="Gene3D" id="2.60.40.2030">
    <property type="match status" value="2"/>
</dbReference>
<dbReference type="Pfam" id="PF01699">
    <property type="entry name" value="Na_Ca_ex"/>
    <property type="match status" value="2"/>
</dbReference>
<dbReference type="InterPro" id="IPR038081">
    <property type="entry name" value="CalX-like_sf"/>
</dbReference>
<dbReference type="SUPFAM" id="SSF52799">
    <property type="entry name" value="(Phosphotyrosine protein) phosphatases II"/>
    <property type="match status" value="1"/>
</dbReference>
<evidence type="ECO:0000256" key="7">
    <source>
        <dbReference type="ARBA" id="ARBA00022692"/>
    </source>
</evidence>
<evidence type="ECO:0000256" key="1">
    <source>
        <dbReference type="ARBA" id="ARBA00004651"/>
    </source>
</evidence>
<keyword evidence="7 23" id="KW-0812">Transmembrane</keyword>
<feature type="region of interest" description="Disordered" evidence="22">
    <location>
        <begin position="1625"/>
        <end position="1685"/>
    </location>
</feature>
<dbReference type="GO" id="GO:0042383">
    <property type="term" value="C:sarcolemma"/>
    <property type="evidence" value="ECO:0007669"/>
    <property type="project" value="TreeGrafter"/>
</dbReference>
<keyword evidence="14" id="KW-0904">Protein phosphatase</keyword>
<dbReference type="InterPro" id="IPR036873">
    <property type="entry name" value="Rhodanese-like_dom_sf"/>
</dbReference>
<keyword evidence="16" id="KW-0915">Sodium</keyword>
<evidence type="ECO:0000256" key="22">
    <source>
        <dbReference type="SAM" id="MobiDB-lite"/>
    </source>
</evidence>
<comment type="similarity">
    <text evidence="2">Belongs to the Ca(2+):cation antiporter (CaCA) (TC 2.A.19) family. SLC8 subfamily.</text>
</comment>
<reference evidence="26" key="1">
    <citation type="submission" date="2023-07" db="EMBL/GenBank/DDBJ databases">
        <title>Chromosome-level Genome Assembly of Striped Snakehead (Channa striata).</title>
        <authorList>
            <person name="Liu H."/>
        </authorList>
    </citation>
    <scope>NUCLEOTIDE SEQUENCE</scope>
    <source>
        <strain evidence="26">Gz</strain>
        <tissue evidence="26">Muscle</tissue>
    </source>
</reference>
<evidence type="ECO:0000313" key="27">
    <source>
        <dbReference type="Proteomes" id="UP001187415"/>
    </source>
</evidence>
<evidence type="ECO:0000256" key="13">
    <source>
        <dbReference type="ARBA" id="ARBA00022860"/>
    </source>
</evidence>
<evidence type="ECO:0000256" key="20">
    <source>
        <dbReference type="ARBA" id="ARBA00023201"/>
    </source>
</evidence>
<dbReference type="InterPro" id="IPR003644">
    <property type="entry name" value="Calx_beta"/>
</dbReference>
<feature type="transmembrane region" description="Helical" evidence="23">
    <location>
        <begin position="217"/>
        <end position="237"/>
    </location>
</feature>
<sequence length="1896" mass="207290">MRSQGDQPPAHVSSPVSAVLPLSARRSSLCHRRPPPEPGILHWVDSLTSLPRFEASHFMWIEQLKTPAIVTSPWVTHFSHGSTSNEDIGSTPGNCSSEDNCSDGVVLPMWNPQNPAVGDKVARAIVYFAALIYMFLGMSIIADRFMSSIEVITSQEKEITIKKSNGETTTTTVRIWNETVSNLTLMALGSSAPEILLSVIEVVGHNFEAGALGPSTIVGSAAFNMFIIIAICVYVVPENETRKIKHLRVFFVTAAWSVFAYIWLYLILSVFSPGEVEVWEAVLTFLFFPLCVLQAWIADRRLLFYKYVHKRYRADKTRGIIIESEGDAMFTKMDLEMDGQGVNSHTHPKEAMDGMLEGVEEGGGMSAEQDQEEEARREMARTLKELKQRHPEKDMEQLIEMANYQVLVQQQKSRAFYRIQATRMMIGAGNILKKHAADQARKVVSCHEASGQEEDPNTIYLQFEPSHYQCFENCGSLKLSVSRHGGEGGCTVKVDYRTEDGTANAGSDYEFAEGTLVFKPGETTKEFTVGVIDDDIFEEDEHFYVRLSNPRIVHRAEVSLLEPSSITSSNSTVGISTHVPPKAALGNAQTATVTIYDDDHAGIFTFESNSTRVSESVGNMQVKVHRTSGARGKVAVPYHTVEGTAKAGEDYEEVSGKLEFQNDETMKLLNVKIIDDEEYEKNKTFTIVLEEPVLLEVGQRHGDTNDNKTAVGPEDVSKMGCPCLGEHTKLEVVIEESYEFKSTVDKLIKKTNLALVVGSSSWREQFVSAVTVSAGDDDEEESGEERLPSCFDYIMHFLTVFWKVLFAFVPPTEYWNGWACFFVSISLIGVLTAVTGDLASHFGCTVGLKDSVTAVVFVALGTSVPDTFASKVAAIQDQYADASIGNVTGSNAVNVFLGIGVAWTIAAVYWQTKGKPFKVHPGSLAFSVTLFTIMALLCVVVLLYRRRPSVSAGELGGPRTAKLLTFFLFLSLWFIYILLASLEAYCHVPVHQQTSRQGSCYTSGSHRHGGRSRHEDLSFRSAHYGTVAPDLWINPDASPPSGRAHSASSNGHIFHPPHFHPAQSRFYSPSCKSLTLECKRRSSRVQKLKGDQPVTPAGVRHVPSHCHSNGTVTLGPRLPSHTHTIDIKVTVDTGGRGGGLSNSLGRNGSVKGSRGKCASSLLDQGQCERIGTAGKSSGAEHHLQRRRHSQLSCSPGGVLQFIPAQSQQHKFRSEKEKENASLLIRNDQQFPSLGHKKNSKLGTVYQSHNSHSQPYHHNSVPVPHAAVVSSNHPSPPPSQPTHVPVLFQQLSQQHPPRTRDHHPHLLHGLPLSPCSSHAGGFPSPDHTCTIDCTHPFSCGCWRLVRCRGCKAHSTGCQGGGGSSSTSFSCVHNVGAVKRGGKDMGLRNLGGCLSTASTSNTSSSNSTVSDCRANLFKPLHCASCSGEAGNFESPAILRKRLVGGCLPCTPLSSSAPLRAIQSCVMGCNPKASQTGSSTCSYCSSDPIVVTYNPRRGKPPGRSVGAAHPMGMFQADDDDYSVRTIWPEELAKKMTHSKSQKNHCAGMGGGVGKTCASQTQNGSNGTGLALLDCQNLQEYAQSQFTDHAGRRRLQQGKMAALDFMGTRSGSGYEEGRNSLKRLLNKAEDGEMSDSLQQDGDAAYPHSPSPRSASPPSPVSFSPPPSAPTTLIKPKPWQRDREGGHSLPSAQSLHLALNSLNREQDEENSRMHLSLPLSSSLPASLSDETVMTPDAENAVISPILPFLFLGNERDAQDLDLLLRLNIGYVVNVTTHLPLYHVKSGLRYKRLPATDNSKQNLRQYFEEVFEFIEEAYQSGQGVLVHCQAGVSRSATIVIAYLMKHTLMTMTDAYKYVRSRRPVVSPNLNFMGQLLEFERDLNSGVTPRILMPKLSGVETQV</sequence>
<dbReference type="Gene3D" id="3.90.190.10">
    <property type="entry name" value="Protein tyrosine phosphatase superfamily"/>
    <property type="match status" value="1"/>
</dbReference>
<dbReference type="Gene3D" id="1.20.1420.30">
    <property type="entry name" value="NCX, central ion-binding region"/>
    <property type="match status" value="2"/>
</dbReference>
<feature type="region of interest" description="Disordered" evidence="22">
    <location>
        <begin position="359"/>
        <end position="378"/>
    </location>
</feature>
<feature type="region of interest" description="Disordered" evidence="22">
    <location>
        <begin position="1172"/>
        <end position="1191"/>
    </location>
</feature>
<dbReference type="PROSITE" id="PS50054">
    <property type="entry name" value="TYR_PHOSPHATASE_DUAL"/>
    <property type="match status" value="1"/>
</dbReference>
<keyword evidence="18 23" id="KW-0472">Membrane</keyword>
<dbReference type="PRINTS" id="PR01259">
    <property type="entry name" value="NACAEXCHNGR"/>
</dbReference>
<keyword evidence="6" id="KW-0109">Calcium transport</keyword>
<evidence type="ECO:0000256" key="18">
    <source>
        <dbReference type="ARBA" id="ARBA00023136"/>
    </source>
</evidence>